<dbReference type="InterPro" id="IPR058525">
    <property type="entry name" value="DUF8212"/>
</dbReference>
<keyword evidence="4" id="KW-1185">Reference proteome</keyword>
<evidence type="ECO:0000313" key="3">
    <source>
        <dbReference type="EMBL" id="CAJ2509471.1"/>
    </source>
</evidence>
<dbReference type="PANTHER" id="PTHR10622">
    <property type="entry name" value="HET DOMAIN-CONTAINING PROTEIN"/>
    <property type="match status" value="1"/>
</dbReference>
<dbReference type="EMBL" id="CAUWAG010000012">
    <property type="protein sequence ID" value="CAJ2509471.1"/>
    <property type="molecule type" value="Genomic_DNA"/>
</dbReference>
<gene>
    <name evidence="3" type="ORF">KHLLAP_LOCUS9939</name>
</gene>
<protein>
    <submittedName>
        <fullName evidence="3">Uu.00g144970.m01.CDS01</fullName>
    </submittedName>
</protein>
<accession>A0AAI8VR18</accession>
<evidence type="ECO:0000259" key="1">
    <source>
        <dbReference type="Pfam" id="PF06985"/>
    </source>
</evidence>
<name>A0AAI8VR18_9PEZI</name>
<comment type="caution">
    <text evidence="3">The sequence shown here is derived from an EMBL/GenBank/DDBJ whole genome shotgun (WGS) entry which is preliminary data.</text>
</comment>
<dbReference type="InterPro" id="IPR010730">
    <property type="entry name" value="HET"/>
</dbReference>
<dbReference type="Proteomes" id="UP001295740">
    <property type="component" value="Unassembled WGS sequence"/>
</dbReference>
<dbReference type="AlphaFoldDB" id="A0AAI8VR18"/>
<feature type="domain" description="DUF8212" evidence="2">
    <location>
        <begin position="243"/>
        <end position="265"/>
    </location>
</feature>
<proteinExistence type="predicted"/>
<evidence type="ECO:0000259" key="2">
    <source>
        <dbReference type="Pfam" id="PF26640"/>
    </source>
</evidence>
<reference evidence="3" key="1">
    <citation type="submission" date="2023-10" db="EMBL/GenBank/DDBJ databases">
        <authorList>
            <person name="Hackl T."/>
        </authorList>
    </citation>
    <scope>NUCLEOTIDE SEQUENCE</scope>
</reference>
<dbReference type="Pfam" id="PF26640">
    <property type="entry name" value="DUF8212"/>
    <property type="match status" value="1"/>
</dbReference>
<organism evidence="3 4">
    <name type="scientific">Anthostomella pinea</name>
    <dbReference type="NCBI Taxonomy" id="933095"/>
    <lineage>
        <taxon>Eukaryota</taxon>
        <taxon>Fungi</taxon>
        <taxon>Dikarya</taxon>
        <taxon>Ascomycota</taxon>
        <taxon>Pezizomycotina</taxon>
        <taxon>Sordariomycetes</taxon>
        <taxon>Xylariomycetidae</taxon>
        <taxon>Xylariales</taxon>
        <taxon>Xylariaceae</taxon>
        <taxon>Anthostomella</taxon>
    </lineage>
</organism>
<feature type="domain" description="Heterokaryon incompatibility" evidence="1">
    <location>
        <begin position="32"/>
        <end position="133"/>
    </location>
</feature>
<evidence type="ECO:0000313" key="4">
    <source>
        <dbReference type="Proteomes" id="UP001295740"/>
    </source>
</evidence>
<dbReference type="Pfam" id="PF06985">
    <property type="entry name" value="HET"/>
    <property type="match status" value="1"/>
</dbReference>
<dbReference type="PANTHER" id="PTHR10622:SF10">
    <property type="entry name" value="HET DOMAIN-CONTAINING PROTEIN"/>
    <property type="match status" value="1"/>
</dbReference>
<sequence length="322" mass="36276">MRLLNVHTFAVESLDDIKRRLADDKKATDVPYVLLSHRWFPTEMTFGDMPAFVANGLRAPPEKARSATKVRGACAQVRAWRHNQKPIDYAWLDTVCINKTDPGETSETINSMYRWYKAATVCFVYLYDHPHDRGPFSSMTDSDWFTRGWTLQELVAPTALEFFYQDWRHLGNRKECSAELSPGTGIARGILEVGGPIGKTSISHRMSWFSDRTTTKGEDEAYCLMGLFGVNMPTLYGEGSQGAFRRLQEEIMKYSDDHSLFAWVDETATDDGTSSSSPGYGLLAPAPHCFKNSGHLQHHDDGRNLTPFSVTNKGLSISLRLF</sequence>